<keyword evidence="4 7" id="KW-0812">Transmembrane</keyword>
<dbReference type="Pfam" id="PF06750">
    <property type="entry name" value="A24_N_bact"/>
    <property type="match status" value="1"/>
</dbReference>
<accession>A0A2G9YIA4</accession>
<dbReference type="InterPro" id="IPR000045">
    <property type="entry name" value="Prepilin_IV_endopep_pep"/>
</dbReference>
<keyword evidence="3" id="KW-1003">Cell membrane</keyword>
<feature type="transmembrane region" description="Helical" evidence="7">
    <location>
        <begin position="164"/>
        <end position="187"/>
    </location>
</feature>
<feature type="transmembrane region" description="Helical" evidence="7">
    <location>
        <begin position="105"/>
        <end position="123"/>
    </location>
</feature>
<dbReference type="EMBL" id="PCRK01000139">
    <property type="protein sequence ID" value="PIP18955.1"/>
    <property type="molecule type" value="Genomic_DNA"/>
</dbReference>
<sequence length="275" mass="30709">MAGSEEIMIAKIIAFIFGSIVGSFLNVCIYRMPNSESVVWPRSHCPKCKKRIPAYDNIPFLSFILLRGKCRFCKGKISLRYPLVEFITASLFLLFFMRYGLSYDLFFYLILLSALIIATFIDIPHRIIPDEISVGGIIVGFILSSVRGVAVNPLAFSFKPMRNSFLGIILGGGIIYLTGWLFDIIYFKLLKKPAIQGETESMGGGDGKLLAMIGAFLGWQRAVMTFFLAPFFGAAIGIYMLITKKDHTVPYGPFLSLAALISIFWADKIMHLLIP</sequence>
<dbReference type="InterPro" id="IPR050882">
    <property type="entry name" value="Prepilin_peptidase/N-MTase"/>
</dbReference>
<evidence type="ECO:0000256" key="3">
    <source>
        <dbReference type="ARBA" id="ARBA00022475"/>
    </source>
</evidence>
<dbReference type="AlphaFoldDB" id="A0A2G9YIA4"/>
<protein>
    <submittedName>
        <fullName evidence="10">Prepilin peptidase</fullName>
    </submittedName>
</protein>
<feature type="transmembrane region" description="Helical" evidence="7">
    <location>
        <begin position="12"/>
        <end position="32"/>
    </location>
</feature>
<feature type="transmembrane region" description="Helical" evidence="7">
    <location>
        <begin position="248"/>
        <end position="266"/>
    </location>
</feature>
<evidence type="ECO:0000256" key="5">
    <source>
        <dbReference type="ARBA" id="ARBA00022989"/>
    </source>
</evidence>
<gene>
    <name evidence="10" type="ORF">COX41_05495</name>
</gene>
<evidence type="ECO:0000256" key="1">
    <source>
        <dbReference type="ARBA" id="ARBA00004651"/>
    </source>
</evidence>
<dbReference type="GO" id="GO:0006465">
    <property type="term" value="P:signal peptide processing"/>
    <property type="evidence" value="ECO:0007669"/>
    <property type="project" value="TreeGrafter"/>
</dbReference>
<keyword evidence="5 7" id="KW-1133">Transmembrane helix</keyword>
<dbReference type="Proteomes" id="UP000231292">
    <property type="component" value="Unassembled WGS sequence"/>
</dbReference>
<feature type="transmembrane region" description="Helical" evidence="7">
    <location>
        <begin position="80"/>
        <end position="99"/>
    </location>
</feature>
<evidence type="ECO:0000256" key="7">
    <source>
        <dbReference type="SAM" id="Phobius"/>
    </source>
</evidence>
<comment type="subcellular location">
    <subcellularLocation>
        <location evidence="1">Cell membrane</location>
        <topology evidence="1">Multi-pass membrane protein</topology>
    </subcellularLocation>
</comment>
<reference evidence="10 11" key="1">
    <citation type="submission" date="2017-09" db="EMBL/GenBank/DDBJ databases">
        <title>Depth-based differentiation of microbial function through sediment-hosted aquifers and enrichment of novel symbionts in the deep terrestrial subsurface.</title>
        <authorList>
            <person name="Probst A.J."/>
            <person name="Ladd B."/>
            <person name="Jarett J.K."/>
            <person name="Geller-Mcgrath D.E."/>
            <person name="Sieber C.M."/>
            <person name="Emerson J.B."/>
            <person name="Anantharaman K."/>
            <person name="Thomas B.C."/>
            <person name="Malmstrom R."/>
            <person name="Stieglmeier M."/>
            <person name="Klingl A."/>
            <person name="Woyke T."/>
            <person name="Ryan C.M."/>
            <person name="Banfield J.F."/>
        </authorList>
    </citation>
    <scope>NUCLEOTIDE SEQUENCE [LARGE SCALE GENOMIC DNA]</scope>
    <source>
        <strain evidence="10">CG23_combo_of_CG06-09_8_20_14_all_41_10</strain>
    </source>
</reference>
<evidence type="ECO:0000256" key="4">
    <source>
        <dbReference type="ARBA" id="ARBA00022692"/>
    </source>
</evidence>
<feature type="transmembrane region" description="Helical" evidence="7">
    <location>
        <begin position="135"/>
        <end position="158"/>
    </location>
</feature>
<evidence type="ECO:0000256" key="2">
    <source>
        <dbReference type="ARBA" id="ARBA00005801"/>
    </source>
</evidence>
<feature type="domain" description="Prepilin type IV endopeptidase peptidase" evidence="8">
    <location>
        <begin position="109"/>
        <end position="238"/>
    </location>
</feature>
<name>A0A2G9YIA4_9BACT</name>
<dbReference type="PANTHER" id="PTHR30487:SF0">
    <property type="entry name" value="PREPILIN LEADER PEPTIDASE_N-METHYLTRANSFERASE-RELATED"/>
    <property type="match status" value="1"/>
</dbReference>
<feature type="transmembrane region" description="Helical" evidence="7">
    <location>
        <begin position="222"/>
        <end position="242"/>
    </location>
</feature>
<dbReference type="InterPro" id="IPR010627">
    <property type="entry name" value="Prepilin_pept_A24_N"/>
</dbReference>
<proteinExistence type="inferred from homology"/>
<dbReference type="PANTHER" id="PTHR30487">
    <property type="entry name" value="TYPE 4 PREPILIN-LIKE PROTEINS LEADER PEPTIDE-PROCESSING ENZYME"/>
    <property type="match status" value="1"/>
</dbReference>
<dbReference type="Pfam" id="PF01478">
    <property type="entry name" value="Peptidase_A24"/>
    <property type="match status" value="1"/>
</dbReference>
<evidence type="ECO:0000259" key="9">
    <source>
        <dbReference type="Pfam" id="PF06750"/>
    </source>
</evidence>
<evidence type="ECO:0000256" key="6">
    <source>
        <dbReference type="ARBA" id="ARBA00023136"/>
    </source>
</evidence>
<comment type="caution">
    <text evidence="10">The sequence shown here is derived from an EMBL/GenBank/DDBJ whole genome shotgun (WGS) entry which is preliminary data.</text>
</comment>
<evidence type="ECO:0000313" key="11">
    <source>
        <dbReference type="Proteomes" id="UP000231292"/>
    </source>
</evidence>
<dbReference type="GO" id="GO:0005886">
    <property type="term" value="C:plasma membrane"/>
    <property type="evidence" value="ECO:0007669"/>
    <property type="project" value="UniProtKB-SubCell"/>
</dbReference>
<feature type="domain" description="Prepilin peptidase A24 N-terminal" evidence="9">
    <location>
        <begin position="16"/>
        <end position="98"/>
    </location>
</feature>
<comment type="similarity">
    <text evidence="2">Belongs to the peptidase A24 family.</text>
</comment>
<dbReference type="Gene3D" id="1.20.120.1220">
    <property type="match status" value="1"/>
</dbReference>
<dbReference type="GO" id="GO:0004190">
    <property type="term" value="F:aspartic-type endopeptidase activity"/>
    <property type="evidence" value="ECO:0007669"/>
    <property type="project" value="InterPro"/>
</dbReference>
<keyword evidence="6 7" id="KW-0472">Membrane</keyword>
<organism evidence="10 11">
    <name type="scientific">Candidatus Sherwoodlollariibacterium unditelluris</name>
    <dbReference type="NCBI Taxonomy" id="1974757"/>
    <lineage>
        <taxon>Bacteria</taxon>
        <taxon>Pseudomonadati</taxon>
        <taxon>Candidatus Omnitrophota</taxon>
        <taxon>Candidatus Sherwoodlollariibacterium</taxon>
    </lineage>
</organism>
<evidence type="ECO:0000259" key="8">
    <source>
        <dbReference type="Pfam" id="PF01478"/>
    </source>
</evidence>
<evidence type="ECO:0000313" key="10">
    <source>
        <dbReference type="EMBL" id="PIP18955.1"/>
    </source>
</evidence>